<gene>
    <name evidence="2" type="ORF">AOQ84DRAFT_133996</name>
</gene>
<name>A0A8E2FAG8_9PEZI</name>
<dbReference type="EMBL" id="KV748814">
    <property type="protein sequence ID" value="OCL12898.1"/>
    <property type="molecule type" value="Genomic_DNA"/>
</dbReference>
<evidence type="ECO:0000313" key="2">
    <source>
        <dbReference type="EMBL" id="OCL12898.1"/>
    </source>
</evidence>
<feature type="region of interest" description="Disordered" evidence="1">
    <location>
        <begin position="1"/>
        <end position="22"/>
    </location>
</feature>
<sequence length="71" mass="7506">MAKSGNLLTSLPLAAPTGGSANKEREVEPLAYLVLQQICAPISIACLYLASLPYARHRLSLGRPEAPSPAF</sequence>
<dbReference type="AlphaFoldDB" id="A0A8E2FAG8"/>
<organism evidence="2 3">
    <name type="scientific">Glonium stellatum</name>
    <dbReference type="NCBI Taxonomy" id="574774"/>
    <lineage>
        <taxon>Eukaryota</taxon>
        <taxon>Fungi</taxon>
        <taxon>Dikarya</taxon>
        <taxon>Ascomycota</taxon>
        <taxon>Pezizomycotina</taxon>
        <taxon>Dothideomycetes</taxon>
        <taxon>Pleosporomycetidae</taxon>
        <taxon>Gloniales</taxon>
        <taxon>Gloniaceae</taxon>
        <taxon>Glonium</taxon>
    </lineage>
</organism>
<evidence type="ECO:0000256" key="1">
    <source>
        <dbReference type="SAM" id="MobiDB-lite"/>
    </source>
</evidence>
<keyword evidence="3" id="KW-1185">Reference proteome</keyword>
<protein>
    <submittedName>
        <fullName evidence="2">Uncharacterized protein</fullName>
    </submittedName>
</protein>
<proteinExistence type="predicted"/>
<reference evidence="2 3" key="1">
    <citation type="journal article" date="2016" name="Nat. Commun.">
        <title>Ectomycorrhizal ecology is imprinted in the genome of the dominant symbiotic fungus Cenococcum geophilum.</title>
        <authorList>
            <consortium name="DOE Joint Genome Institute"/>
            <person name="Peter M."/>
            <person name="Kohler A."/>
            <person name="Ohm R.A."/>
            <person name="Kuo A."/>
            <person name="Krutzmann J."/>
            <person name="Morin E."/>
            <person name="Arend M."/>
            <person name="Barry K.W."/>
            <person name="Binder M."/>
            <person name="Choi C."/>
            <person name="Clum A."/>
            <person name="Copeland A."/>
            <person name="Grisel N."/>
            <person name="Haridas S."/>
            <person name="Kipfer T."/>
            <person name="LaButti K."/>
            <person name="Lindquist E."/>
            <person name="Lipzen A."/>
            <person name="Maire R."/>
            <person name="Meier B."/>
            <person name="Mihaltcheva S."/>
            <person name="Molinier V."/>
            <person name="Murat C."/>
            <person name="Poggeler S."/>
            <person name="Quandt C.A."/>
            <person name="Sperisen C."/>
            <person name="Tritt A."/>
            <person name="Tisserant E."/>
            <person name="Crous P.W."/>
            <person name="Henrissat B."/>
            <person name="Nehls U."/>
            <person name="Egli S."/>
            <person name="Spatafora J.W."/>
            <person name="Grigoriev I.V."/>
            <person name="Martin F.M."/>
        </authorList>
    </citation>
    <scope>NUCLEOTIDE SEQUENCE [LARGE SCALE GENOMIC DNA]</scope>
    <source>
        <strain evidence="2 3">CBS 207.34</strain>
    </source>
</reference>
<accession>A0A8E2FAG8</accession>
<evidence type="ECO:0000313" key="3">
    <source>
        <dbReference type="Proteomes" id="UP000250140"/>
    </source>
</evidence>
<dbReference type="Proteomes" id="UP000250140">
    <property type="component" value="Unassembled WGS sequence"/>
</dbReference>